<feature type="compositionally biased region" description="Basic and acidic residues" evidence="1">
    <location>
        <begin position="514"/>
        <end position="530"/>
    </location>
</feature>
<protein>
    <submittedName>
        <fullName evidence="4">Uncharacterized protein</fullName>
    </submittedName>
</protein>
<accession>A0A0F4YYY1</accession>
<dbReference type="InterPro" id="IPR027417">
    <property type="entry name" value="P-loop_NTPase"/>
</dbReference>
<feature type="compositionally biased region" description="Basic residues" evidence="1">
    <location>
        <begin position="466"/>
        <end position="476"/>
    </location>
</feature>
<dbReference type="PANTHER" id="PTHR46434">
    <property type="entry name" value="GENETIC INTERACTOR OF PROHIBITINS 3, MITOCHONDRIAL"/>
    <property type="match status" value="1"/>
</dbReference>
<dbReference type="PANTHER" id="PTHR46434:SF1">
    <property type="entry name" value="GENETIC INTERACTOR OF PROHIBITINS 3, MITOCHONDRIAL"/>
    <property type="match status" value="1"/>
</dbReference>
<organism evidence="4 5">
    <name type="scientific">Rasamsonia emersonii (strain ATCC 16479 / CBS 393.64 / IMI 116815)</name>
    <dbReference type="NCBI Taxonomy" id="1408163"/>
    <lineage>
        <taxon>Eukaryota</taxon>
        <taxon>Fungi</taxon>
        <taxon>Dikarya</taxon>
        <taxon>Ascomycota</taxon>
        <taxon>Pezizomycotina</taxon>
        <taxon>Eurotiomycetes</taxon>
        <taxon>Eurotiomycetidae</taxon>
        <taxon>Eurotiales</taxon>
        <taxon>Trichocomaceae</taxon>
        <taxon>Rasamsonia</taxon>
    </lineage>
</organism>
<feature type="region of interest" description="Disordered" evidence="1">
    <location>
        <begin position="1040"/>
        <end position="1071"/>
    </location>
</feature>
<evidence type="ECO:0000256" key="1">
    <source>
        <dbReference type="SAM" id="MobiDB-lite"/>
    </source>
</evidence>
<reference evidence="4 5" key="1">
    <citation type="submission" date="2015-04" db="EMBL/GenBank/DDBJ databases">
        <authorList>
            <person name="Heijne W.H."/>
            <person name="Fedorova N.D."/>
            <person name="Nierman W.C."/>
            <person name="Vollebregt A.W."/>
            <person name="Zhao Z."/>
            <person name="Wu L."/>
            <person name="Kumar M."/>
            <person name="Stam H."/>
            <person name="van den Berg M.A."/>
            <person name="Pel H.J."/>
        </authorList>
    </citation>
    <scope>NUCLEOTIDE SEQUENCE [LARGE SCALE GENOMIC DNA]</scope>
    <source>
        <strain evidence="4 5">CBS 393.64</strain>
    </source>
</reference>
<dbReference type="STRING" id="1408163.A0A0F4YYY1"/>
<feature type="compositionally biased region" description="Basic residues" evidence="1">
    <location>
        <begin position="1045"/>
        <end position="1054"/>
    </location>
</feature>
<feature type="compositionally biased region" description="Basic and acidic residues" evidence="1">
    <location>
        <begin position="477"/>
        <end position="507"/>
    </location>
</feature>
<feature type="domain" description="Sde2 ubiquitin" evidence="2">
    <location>
        <begin position="6"/>
        <end position="100"/>
    </location>
</feature>
<dbReference type="InterPro" id="IPR050896">
    <property type="entry name" value="Mito_lipid_metab_GTPase"/>
</dbReference>
<dbReference type="InterPro" id="IPR053822">
    <property type="entry name" value="SDE2-like_dom"/>
</dbReference>
<feature type="compositionally biased region" description="Low complexity" evidence="1">
    <location>
        <begin position="984"/>
        <end position="999"/>
    </location>
</feature>
<dbReference type="SUPFAM" id="SSF52540">
    <property type="entry name" value="P-loop containing nucleoside triphosphate hydrolases"/>
    <property type="match status" value="1"/>
</dbReference>
<evidence type="ECO:0000259" key="2">
    <source>
        <dbReference type="Pfam" id="PF13019"/>
    </source>
</evidence>
<sequence>MASQPINVLLTSFPGLPLPPTLSLSFPPTSTVSDLTERIASYLPESLRRAAVDLILTTTSNKQLLPSSSERLSSLISTQDGSSQTFGSSLLPLRLTVPLRGGKGGFGSQLRAAGGRMSSKRKRNQAEDNGSNRNLDGRRLRTVNEAKALAEYLAVKPEMERKEKEERRRRWEAIVELAERRQEELKNGGGKSRIDGKWMEDKEEMGEKAREAVLSAMKEGMWKDNLRDELVGGSSTSASEASSSRESISASESSEEENEEKDLSRSSSGSSSSSSKPAAPRRYIGFDEDDEFMIDDEEEEADQEPDETEGKEVQYYSVWRLSCRHTPCSYLRTLRKLSRSYTLSSSSSSLGLQSSSSASALQATWIHSASPLSKLHAYKRESNLRLPSTTKRQKFLHTTAAALQESPAAEVAVNNNDPPPSVPELSSSSPSPPPSPVPKEILPLCCPGCGAYAQTIDPNEPGYYSKTRKKTRKQLKQAKEALESQKKQKSQSEQKKNEEGATVDKESSGSSEAQDEKAGSEDTTSKEKAPPKPAGDVLLEDPEAATRFVEMTTPPTQLCDRCHNLIHHNQGESAPTPTVESIRALLEESPHKSNRVYHIVDAADFPMSLIPNIYSALDLQEQRSKNRRAKTEKYKKGKKMTTVSFVITRSDLLAATKEQVDSLMQRVRKIILDVLGLKQEDVRLGNVHMISAHRGWWTKKVKEEIREHGGGIWVVGKVNVGKSSFISSCFPKDSKNLEKVAELLRRRQEAESIEAAGAVDDSVLLNSDSLLPPAPREELYPTLPVVSSLPGTTVSPIRIPFGNGKGEMIDLPGLDRGRLQDFIKDEHKSDLIMTKRIKPERLTIKPGQSLLLGGGLIRITPVLDGTEQVPVLAACFVPIDTHVTKTQKAIEIQANQRPYNPGRQVDVIVKDGVFGSHIISSAGIFELDVDVTHNHLPRLMKKRLEDQGIKPPPMPYRVMSRDLLIEGCGWIELTAQIRAKTLENSGSNSSNSSDSSSDSDSSKSEPTPKPKPVLPRVEVFSPHGQHIGSRIPMETWNFIQEKKLRDKRKKKGRPQRQPISQKKRASHGAKV</sequence>
<keyword evidence="5" id="KW-1185">Reference proteome</keyword>
<dbReference type="InterPro" id="IPR024974">
    <property type="entry name" value="Sde2_N"/>
</dbReference>
<dbReference type="Gene3D" id="3.40.50.300">
    <property type="entry name" value="P-loop containing nucleotide triphosphate hydrolases"/>
    <property type="match status" value="1"/>
</dbReference>
<dbReference type="EMBL" id="LASV01000112">
    <property type="protein sequence ID" value="KKA23046.1"/>
    <property type="molecule type" value="Genomic_DNA"/>
</dbReference>
<dbReference type="Pfam" id="PF22782">
    <property type="entry name" value="SDE2"/>
    <property type="match status" value="1"/>
</dbReference>
<evidence type="ECO:0000259" key="3">
    <source>
        <dbReference type="Pfam" id="PF22782"/>
    </source>
</evidence>
<evidence type="ECO:0000313" key="5">
    <source>
        <dbReference type="Proteomes" id="UP000053958"/>
    </source>
</evidence>
<dbReference type="RefSeq" id="XP_013329658.1">
    <property type="nucleotide sequence ID" value="XM_013474204.1"/>
</dbReference>
<feature type="domain" description="SDE2-like" evidence="3">
    <location>
        <begin position="101"/>
        <end position="213"/>
    </location>
</feature>
<proteinExistence type="predicted"/>
<dbReference type="AlphaFoldDB" id="A0A0F4YYY1"/>
<dbReference type="GO" id="GO:0005739">
    <property type="term" value="C:mitochondrion"/>
    <property type="evidence" value="ECO:0007669"/>
    <property type="project" value="TreeGrafter"/>
</dbReference>
<dbReference type="Proteomes" id="UP000053958">
    <property type="component" value="Unassembled WGS sequence"/>
</dbReference>
<dbReference type="GeneID" id="25315276"/>
<feature type="region of interest" description="Disordered" evidence="1">
    <location>
        <begin position="229"/>
        <end position="287"/>
    </location>
</feature>
<feature type="compositionally biased region" description="Low complexity" evidence="1">
    <location>
        <begin position="234"/>
        <end position="252"/>
    </location>
</feature>
<name>A0A0F4YYY1_RASE3</name>
<evidence type="ECO:0000313" key="4">
    <source>
        <dbReference type="EMBL" id="KKA23046.1"/>
    </source>
</evidence>
<feature type="region of interest" description="Disordered" evidence="1">
    <location>
        <begin position="104"/>
        <end position="138"/>
    </location>
</feature>
<comment type="caution">
    <text evidence="4">The sequence shown here is derived from an EMBL/GenBank/DDBJ whole genome shotgun (WGS) entry which is preliminary data.</text>
</comment>
<feature type="region of interest" description="Disordered" evidence="1">
    <location>
        <begin position="982"/>
        <end position="1016"/>
    </location>
</feature>
<feature type="region of interest" description="Disordered" evidence="1">
    <location>
        <begin position="456"/>
        <end position="538"/>
    </location>
</feature>
<feature type="region of interest" description="Disordered" evidence="1">
    <location>
        <begin position="182"/>
        <end position="206"/>
    </location>
</feature>
<feature type="compositionally biased region" description="Basic residues" evidence="1">
    <location>
        <begin position="1061"/>
        <end position="1071"/>
    </location>
</feature>
<gene>
    <name evidence="4" type="ORF">T310_2925</name>
</gene>
<dbReference type="Pfam" id="PF13019">
    <property type="entry name" value="Sde2_N_Ubi_yeast"/>
    <property type="match status" value="1"/>
</dbReference>
<feature type="region of interest" description="Disordered" evidence="1">
    <location>
        <begin position="406"/>
        <end position="439"/>
    </location>
</feature>
<feature type="compositionally biased region" description="Low complexity" evidence="1">
    <location>
        <begin position="265"/>
        <end position="275"/>
    </location>
</feature>
<dbReference type="OrthoDB" id="1696305at2759"/>